<dbReference type="InterPro" id="IPR027385">
    <property type="entry name" value="Beta-barrel_OMP"/>
</dbReference>
<dbReference type="Pfam" id="PF13505">
    <property type="entry name" value="OMP_b-brl"/>
    <property type="match status" value="1"/>
</dbReference>
<dbReference type="PANTHER" id="PTHR34001">
    <property type="entry name" value="BLL7405 PROTEIN"/>
    <property type="match status" value="1"/>
</dbReference>
<evidence type="ECO:0000256" key="5">
    <source>
        <dbReference type="SAM" id="SignalP"/>
    </source>
</evidence>
<comment type="caution">
    <text evidence="7">The sequence shown here is derived from an EMBL/GenBank/DDBJ whole genome shotgun (WGS) entry which is preliminary data.</text>
</comment>
<dbReference type="GO" id="GO:0016020">
    <property type="term" value="C:membrane"/>
    <property type="evidence" value="ECO:0007669"/>
    <property type="project" value="UniProtKB-SubCell"/>
</dbReference>
<proteinExistence type="inferred from homology"/>
<comment type="subcellular location">
    <subcellularLocation>
        <location evidence="1">Membrane</location>
    </subcellularLocation>
</comment>
<gene>
    <name evidence="7" type="ORF">HD841_002158</name>
</gene>
<evidence type="ECO:0000313" key="7">
    <source>
        <dbReference type="EMBL" id="NYD90378.1"/>
    </source>
</evidence>
<evidence type="ECO:0000256" key="3">
    <source>
        <dbReference type="ARBA" id="ARBA00023136"/>
    </source>
</evidence>
<dbReference type="InterPro" id="IPR011250">
    <property type="entry name" value="OMP/PagP_B-barrel"/>
</dbReference>
<keyword evidence="3" id="KW-0472">Membrane</keyword>
<dbReference type="SUPFAM" id="SSF56925">
    <property type="entry name" value="OMPA-like"/>
    <property type="match status" value="1"/>
</dbReference>
<dbReference type="Gene3D" id="2.40.160.20">
    <property type="match status" value="1"/>
</dbReference>
<feature type="domain" description="Outer membrane protein beta-barrel" evidence="6">
    <location>
        <begin position="7"/>
        <end position="218"/>
    </location>
</feature>
<sequence>MKIHLACGLLAVLATPAAAQSDRIAPSGPRVEARVGWDRTVLSTYASDDTVTYKDHAGRSGVTYGAEVGYDVPLGPFAIVGAYAGIDGSSTKSCLTDERLGGVSRDCVKAGRNLTAGARVGYLFGPTGLLYGKVGYSNGRVEERYTDSQFPEDNYRDGTNRDGFHLGGGVEIGRAKGVYGKVEYVYTNYNGYEFVDRTTTAKLDLDRHQVVAGMGYRF</sequence>
<dbReference type="RefSeq" id="WP_179508788.1">
    <property type="nucleotide sequence ID" value="NZ_JACCBY010000002.1"/>
</dbReference>
<dbReference type="Proteomes" id="UP000517753">
    <property type="component" value="Unassembled WGS sequence"/>
</dbReference>
<feature type="chain" id="PRO_5031114946" evidence="5">
    <location>
        <begin position="20"/>
        <end position="218"/>
    </location>
</feature>
<name>A0A7Y9K0Y9_9SPHN</name>
<evidence type="ECO:0000256" key="2">
    <source>
        <dbReference type="ARBA" id="ARBA00022729"/>
    </source>
</evidence>
<comment type="similarity">
    <text evidence="4">Belongs to the Omp25/RopB family.</text>
</comment>
<reference evidence="7 8" key="2">
    <citation type="submission" date="2020-08" db="EMBL/GenBank/DDBJ databases">
        <title>The Agave Microbiome: Exploring the role of microbial communities in plant adaptations to desert environments.</title>
        <authorList>
            <person name="Partida-Martinez L.P."/>
        </authorList>
    </citation>
    <scope>NUCLEOTIDE SEQUENCE [LARGE SCALE GENOMIC DNA]</scope>
    <source>
        <strain evidence="7 8">AS2.3</strain>
    </source>
</reference>
<feature type="signal peptide" evidence="5">
    <location>
        <begin position="1"/>
        <end position="19"/>
    </location>
</feature>
<keyword evidence="2 5" id="KW-0732">Signal</keyword>
<dbReference type="AlphaFoldDB" id="A0A7Y9K0Y9"/>
<evidence type="ECO:0000259" key="6">
    <source>
        <dbReference type="Pfam" id="PF13505"/>
    </source>
</evidence>
<dbReference type="EMBL" id="JACCBY010000002">
    <property type="protein sequence ID" value="NYD90378.1"/>
    <property type="molecule type" value="Genomic_DNA"/>
</dbReference>
<accession>A0A7Y9K0Y9</accession>
<evidence type="ECO:0000313" key="8">
    <source>
        <dbReference type="Proteomes" id="UP000517753"/>
    </source>
</evidence>
<protein>
    <submittedName>
        <fullName evidence="7">Outer membrane immunogenic protein</fullName>
    </submittedName>
</protein>
<dbReference type="PANTHER" id="PTHR34001:SF3">
    <property type="entry name" value="BLL7405 PROTEIN"/>
    <property type="match status" value="1"/>
</dbReference>
<dbReference type="InterPro" id="IPR051692">
    <property type="entry name" value="OMP-like"/>
</dbReference>
<evidence type="ECO:0000256" key="4">
    <source>
        <dbReference type="ARBA" id="ARBA00038306"/>
    </source>
</evidence>
<keyword evidence="8" id="KW-1185">Reference proteome</keyword>
<organism evidence="7 8">
    <name type="scientific">Sphingomonas melonis</name>
    <dbReference type="NCBI Taxonomy" id="152682"/>
    <lineage>
        <taxon>Bacteria</taxon>
        <taxon>Pseudomonadati</taxon>
        <taxon>Pseudomonadota</taxon>
        <taxon>Alphaproteobacteria</taxon>
        <taxon>Sphingomonadales</taxon>
        <taxon>Sphingomonadaceae</taxon>
        <taxon>Sphingomonas</taxon>
    </lineage>
</organism>
<evidence type="ECO:0000256" key="1">
    <source>
        <dbReference type="ARBA" id="ARBA00004370"/>
    </source>
</evidence>
<reference evidence="7 8" key="1">
    <citation type="submission" date="2020-07" db="EMBL/GenBank/DDBJ databases">
        <authorList>
            <person name="Partida-Martinez L."/>
            <person name="Huntemann M."/>
            <person name="Clum A."/>
            <person name="Wang J."/>
            <person name="Palaniappan K."/>
            <person name="Ritter S."/>
            <person name="Chen I.-M."/>
            <person name="Stamatis D."/>
            <person name="Reddy T."/>
            <person name="O'Malley R."/>
            <person name="Daum C."/>
            <person name="Shapiro N."/>
            <person name="Ivanova N."/>
            <person name="Kyrpides N."/>
            <person name="Woyke T."/>
        </authorList>
    </citation>
    <scope>NUCLEOTIDE SEQUENCE [LARGE SCALE GENOMIC DNA]</scope>
    <source>
        <strain evidence="7 8">AS2.3</strain>
    </source>
</reference>